<dbReference type="Pfam" id="PF07237">
    <property type="entry name" value="DUF1428"/>
    <property type="match status" value="1"/>
</dbReference>
<dbReference type="Gene3D" id="3.30.70.100">
    <property type="match status" value="1"/>
</dbReference>
<dbReference type="InterPro" id="IPR009874">
    <property type="entry name" value="DUF1428"/>
</dbReference>
<dbReference type="Proteomes" id="UP000027093">
    <property type="component" value="Chromosome"/>
</dbReference>
<evidence type="ECO:0000313" key="1">
    <source>
        <dbReference type="EMBL" id="AIC15690.1"/>
    </source>
</evidence>
<dbReference type="EMBL" id="CP007536">
    <property type="protein sequence ID" value="AIC15690.1"/>
    <property type="molecule type" value="Genomic_DNA"/>
</dbReference>
<reference evidence="1 2" key="1">
    <citation type="journal article" date="2014" name="Int. J. Syst. Evol. Microbiol.">
        <title>Nitrososphaera viennensis gen. nov., sp. nov., an aerobic and mesophilic, ammonia-oxidizing archaeon from soil and a member of the archaeal phylum Thaumarchaeota.</title>
        <authorList>
            <person name="Stieglmeier M."/>
            <person name="Klingl A."/>
            <person name="Alves R.J."/>
            <person name="Rittmann S.K."/>
            <person name="Melcher M."/>
            <person name="Leisch N."/>
            <person name="Schleper C."/>
        </authorList>
    </citation>
    <scope>NUCLEOTIDE SEQUENCE [LARGE SCALE GENOMIC DNA]</scope>
    <source>
        <strain evidence="1">EN76</strain>
    </source>
</reference>
<accession>A0A060HK66</accession>
<dbReference type="SUPFAM" id="SSF54909">
    <property type="entry name" value="Dimeric alpha+beta barrel"/>
    <property type="match status" value="1"/>
</dbReference>
<evidence type="ECO:0008006" key="3">
    <source>
        <dbReference type="Google" id="ProtNLM"/>
    </source>
</evidence>
<evidence type="ECO:0000313" key="2">
    <source>
        <dbReference type="Proteomes" id="UP000027093"/>
    </source>
</evidence>
<gene>
    <name evidence="1" type="ORF">NVIE_014490</name>
</gene>
<dbReference type="InterPro" id="IPR011008">
    <property type="entry name" value="Dimeric_a/b-barrel"/>
</dbReference>
<proteinExistence type="predicted"/>
<dbReference type="HOGENOM" id="CLU_1840470_0_0_2"/>
<dbReference type="RefSeq" id="WP_075054645.1">
    <property type="nucleotide sequence ID" value="NZ_CP007536.1"/>
</dbReference>
<protein>
    <recommendedName>
        <fullName evidence="3">DUF1428 domain-containing protein</fullName>
    </recommendedName>
</protein>
<dbReference type="AlphaFoldDB" id="A0A060HK66"/>
<keyword evidence="2" id="KW-1185">Reference proteome</keyword>
<dbReference type="STRING" id="926571.NVIE_014490"/>
<sequence>MNNNNKTESATQETAATTTGHLEAFLYRVPKKNHDAIAQNLKKFVPWFKKNGVGIEYYQLGNYKTMEGMESIAKTLSAAEDEDIWMELQYFRDRKHCEDVYAKMMKDKSIEPLGNEFFGLITQGKSLVTGGFSRLRE</sequence>
<dbReference type="GeneID" id="74946713"/>
<organism evidence="1 2">
    <name type="scientific">Nitrososphaera viennensis EN76</name>
    <dbReference type="NCBI Taxonomy" id="926571"/>
    <lineage>
        <taxon>Archaea</taxon>
        <taxon>Nitrososphaerota</taxon>
        <taxon>Nitrososphaeria</taxon>
        <taxon>Nitrososphaerales</taxon>
        <taxon>Nitrososphaeraceae</taxon>
        <taxon>Nitrososphaera</taxon>
    </lineage>
</organism>
<dbReference type="KEGG" id="nvn:NVIE_014490"/>
<name>A0A060HK66_9ARCH</name>